<gene>
    <name evidence="8" type="ORF">O181_012090</name>
</gene>
<accession>A0A9Q3GMK4</accession>
<dbReference type="Pfam" id="PF17917">
    <property type="entry name" value="RT_RNaseH"/>
    <property type="match status" value="1"/>
</dbReference>
<keyword evidence="5" id="KW-0378">Hydrolase</keyword>
<evidence type="ECO:0000256" key="1">
    <source>
        <dbReference type="ARBA" id="ARBA00022679"/>
    </source>
</evidence>
<dbReference type="Proteomes" id="UP000765509">
    <property type="component" value="Unassembled WGS sequence"/>
</dbReference>
<comment type="caution">
    <text evidence="8">The sequence shown here is derived from an EMBL/GenBank/DDBJ whole genome shotgun (WGS) entry which is preliminary data.</text>
</comment>
<dbReference type="SUPFAM" id="SSF56672">
    <property type="entry name" value="DNA/RNA polymerases"/>
    <property type="match status" value="1"/>
</dbReference>
<organism evidence="8 9">
    <name type="scientific">Austropuccinia psidii MF-1</name>
    <dbReference type="NCBI Taxonomy" id="1389203"/>
    <lineage>
        <taxon>Eukaryota</taxon>
        <taxon>Fungi</taxon>
        <taxon>Dikarya</taxon>
        <taxon>Basidiomycota</taxon>
        <taxon>Pucciniomycotina</taxon>
        <taxon>Pucciniomycetes</taxon>
        <taxon>Pucciniales</taxon>
        <taxon>Sphaerophragmiaceae</taxon>
        <taxon>Austropuccinia</taxon>
    </lineage>
</organism>
<keyword evidence="9" id="KW-1185">Reference proteome</keyword>
<sequence>MQISLNKCHFGFKQFKALGHVVSGFSLGIDKNKVAAAFLKSMPQNKKEVQSFLGFAGYYRQHIKDFASIERPLYKLCDKDTVFEMTVDRVKALESLRQAFNTASLLLIPYFKLPFKVYIDASGDGLGAELHQAQIINDKPVEGPICFISRQIKPTESRYGASQMKCLCLFWALEKLNYFLEGCVFELITDCTTVKSLLNMNTPNRHMLRWQIAIQEYRVNMPVVHEDGNIHKNADELSRWALPNNIDNPAYVPEEASPQIPIEGIGVTDLNTTFFEEVRNSYTKDKNCSILCQLLTKDCKDNSLIHALDEIWRKSYDEERFHLLDGMIYHGTKHTCVMTVVDRSLINLVLKECHERPFPGHLSEHRTREKIKTCI</sequence>
<keyword evidence="1" id="KW-0808">Transferase</keyword>
<name>A0A9Q3GMK4_9BASI</name>
<dbReference type="GO" id="GO:0003964">
    <property type="term" value="F:RNA-directed DNA polymerase activity"/>
    <property type="evidence" value="ECO:0007669"/>
    <property type="project" value="UniProtKB-KW"/>
</dbReference>
<dbReference type="InterPro" id="IPR043128">
    <property type="entry name" value="Rev_trsase/Diguanyl_cyclase"/>
</dbReference>
<dbReference type="InterPro" id="IPR050951">
    <property type="entry name" value="Retrovirus_Pol_polyprotein"/>
</dbReference>
<evidence type="ECO:0000313" key="9">
    <source>
        <dbReference type="Proteomes" id="UP000765509"/>
    </source>
</evidence>
<evidence type="ECO:0000313" key="8">
    <source>
        <dbReference type="EMBL" id="MBW0472375.1"/>
    </source>
</evidence>
<keyword evidence="2" id="KW-0548">Nucleotidyltransferase</keyword>
<evidence type="ECO:0000256" key="4">
    <source>
        <dbReference type="ARBA" id="ARBA00022759"/>
    </source>
</evidence>
<proteinExistence type="predicted"/>
<dbReference type="PANTHER" id="PTHR37984">
    <property type="entry name" value="PROTEIN CBG26694"/>
    <property type="match status" value="1"/>
</dbReference>
<evidence type="ECO:0000256" key="3">
    <source>
        <dbReference type="ARBA" id="ARBA00022722"/>
    </source>
</evidence>
<reference evidence="8" key="1">
    <citation type="submission" date="2021-03" db="EMBL/GenBank/DDBJ databases">
        <title>Draft genome sequence of rust myrtle Austropuccinia psidii MF-1, a brazilian biotype.</title>
        <authorList>
            <person name="Quecine M.C."/>
            <person name="Pachon D.M.R."/>
            <person name="Bonatelli M.L."/>
            <person name="Correr F.H."/>
            <person name="Franceschini L.M."/>
            <person name="Leite T.F."/>
            <person name="Margarido G.R.A."/>
            <person name="Almeida C.A."/>
            <person name="Ferrarezi J.A."/>
            <person name="Labate C.A."/>
        </authorList>
    </citation>
    <scope>NUCLEOTIDE SEQUENCE</scope>
    <source>
        <strain evidence="8">MF-1</strain>
    </source>
</reference>
<evidence type="ECO:0000259" key="7">
    <source>
        <dbReference type="Pfam" id="PF17917"/>
    </source>
</evidence>
<feature type="domain" description="Reverse transcriptase RNase H-like" evidence="7">
    <location>
        <begin position="111"/>
        <end position="217"/>
    </location>
</feature>
<keyword evidence="6" id="KW-0695">RNA-directed DNA polymerase</keyword>
<evidence type="ECO:0000256" key="6">
    <source>
        <dbReference type="ARBA" id="ARBA00022918"/>
    </source>
</evidence>
<dbReference type="GO" id="GO:0004519">
    <property type="term" value="F:endonuclease activity"/>
    <property type="evidence" value="ECO:0007669"/>
    <property type="project" value="UniProtKB-KW"/>
</dbReference>
<keyword evidence="3" id="KW-0540">Nuclease</keyword>
<dbReference type="CDD" id="cd09274">
    <property type="entry name" value="RNase_HI_RT_Ty3"/>
    <property type="match status" value="1"/>
</dbReference>
<dbReference type="AlphaFoldDB" id="A0A9Q3GMK4"/>
<keyword evidence="4" id="KW-0255">Endonuclease</keyword>
<protein>
    <recommendedName>
        <fullName evidence="7">Reverse transcriptase RNase H-like domain-containing protein</fullName>
    </recommendedName>
</protein>
<dbReference type="PANTHER" id="PTHR37984:SF5">
    <property type="entry name" value="PROTEIN NYNRIN-LIKE"/>
    <property type="match status" value="1"/>
</dbReference>
<dbReference type="FunFam" id="3.30.70.270:FF:000020">
    <property type="entry name" value="Transposon Tf2-6 polyprotein-like Protein"/>
    <property type="match status" value="1"/>
</dbReference>
<dbReference type="OrthoDB" id="3363652at2759"/>
<evidence type="ECO:0000256" key="5">
    <source>
        <dbReference type="ARBA" id="ARBA00022801"/>
    </source>
</evidence>
<dbReference type="InterPro" id="IPR043502">
    <property type="entry name" value="DNA/RNA_pol_sf"/>
</dbReference>
<evidence type="ECO:0000256" key="2">
    <source>
        <dbReference type="ARBA" id="ARBA00022695"/>
    </source>
</evidence>
<dbReference type="EMBL" id="AVOT02003065">
    <property type="protein sequence ID" value="MBW0472375.1"/>
    <property type="molecule type" value="Genomic_DNA"/>
</dbReference>
<dbReference type="Gene3D" id="3.30.70.270">
    <property type="match status" value="1"/>
</dbReference>
<dbReference type="GO" id="GO:0016787">
    <property type="term" value="F:hydrolase activity"/>
    <property type="evidence" value="ECO:0007669"/>
    <property type="project" value="UniProtKB-KW"/>
</dbReference>
<dbReference type="InterPro" id="IPR041373">
    <property type="entry name" value="RT_RNaseH"/>
</dbReference>